<proteinExistence type="predicted"/>
<comment type="caution">
    <text evidence="3">The sequence shown here is derived from an EMBL/GenBank/DDBJ whole genome shotgun (WGS) entry which is preliminary data.</text>
</comment>
<evidence type="ECO:0000256" key="1">
    <source>
        <dbReference type="SAM" id="MobiDB-lite"/>
    </source>
</evidence>
<dbReference type="PANTHER" id="PTHR33119:SF1">
    <property type="entry name" value="FE2OG DIOXYGENASE DOMAIN-CONTAINING PROTEIN"/>
    <property type="match status" value="1"/>
</dbReference>
<accession>A0A9P6QT45</accession>
<dbReference type="InterPro" id="IPR049192">
    <property type="entry name" value="DUF4246_C"/>
</dbReference>
<gene>
    <name evidence="3" type="ORF">BGZ97_007299</name>
</gene>
<dbReference type="Proteomes" id="UP000823405">
    <property type="component" value="Unassembled WGS sequence"/>
</dbReference>
<feature type="region of interest" description="Disordered" evidence="1">
    <location>
        <begin position="247"/>
        <end position="273"/>
    </location>
</feature>
<feature type="compositionally biased region" description="Acidic residues" evidence="1">
    <location>
        <begin position="250"/>
        <end position="264"/>
    </location>
</feature>
<organism evidence="3 4">
    <name type="scientific">Linnemannia gamsii</name>
    <dbReference type="NCBI Taxonomy" id="64522"/>
    <lineage>
        <taxon>Eukaryota</taxon>
        <taxon>Fungi</taxon>
        <taxon>Fungi incertae sedis</taxon>
        <taxon>Mucoromycota</taxon>
        <taxon>Mortierellomycotina</taxon>
        <taxon>Mortierellomycetes</taxon>
        <taxon>Mortierellales</taxon>
        <taxon>Mortierellaceae</taxon>
        <taxon>Linnemannia</taxon>
    </lineage>
</organism>
<evidence type="ECO:0000259" key="2">
    <source>
        <dbReference type="Pfam" id="PF14033"/>
    </source>
</evidence>
<evidence type="ECO:0000313" key="3">
    <source>
        <dbReference type="EMBL" id="KAG0286821.1"/>
    </source>
</evidence>
<evidence type="ECO:0000313" key="4">
    <source>
        <dbReference type="Proteomes" id="UP000823405"/>
    </source>
</evidence>
<dbReference type="InterPro" id="IPR025340">
    <property type="entry name" value="DUF4246"/>
</dbReference>
<reference evidence="3" key="1">
    <citation type="journal article" date="2020" name="Fungal Divers.">
        <title>Resolving the Mortierellaceae phylogeny through synthesis of multi-gene phylogenetics and phylogenomics.</title>
        <authorList>
            <person name="Vandepol N."/>
            <person name="Liber J."/>
            <person name="Desiro A."/>
            <person name="Na H."/>
            <person name="Kennedy M."/>
            <person name="Barry K."/>
            <person name="Grigoriev I.V."/>
            <person name="Miller A.N."/>
            <person name="O'Donnell K."/>
            <person name="Stajich J.E."/>
            <person name="Bonito G."/>
        </authorList>
    </citation>
    <scope>NUCLEOTIDE SEQUENCE</scope>
    <source>
        <strain evidence="3">NVP60</strain>
    </source>
</reference>
<protein>
    <recommendedName>
        <fullName evidence="2">DUF4246 domain-containing protein</fullName>
    </recommendedName>
</protein>
<dbReference type="OrthoDB" id="415532at2759"/>
<dbReference type="PANTHER" id="PTHR33119">
    <property type="entry name" value="IFI3P"/>
    <property type="match status" value="1"/>
</dbReference>
<dbReference type="AlphaFoldDB" id="A0A9P6QT45"/>
<name>A0A9P6QT45_9FUNG</name>
<dbReference type="EMBL" id="JAAAIN010003238">
    <property type="protein sequence ID" value="KAG0286821.1"/>
    <property type="molecule type" value="Genomic_DNA"/>
</dbReference>
<keyword evidence="4" id="KW-1185">Reference proteome</keyword>
<feature type="domain" description="DUF4246" evidence="2">
    <location>
        <begin position="45"/>
        <end position="462"/>
    </location>
</feature>
<sequence>MRLRYPWTGEGWWSKIKDPEIVGKWRQEILAAGLEREVRFQLREEQLDYIFKELEWHAQKHQDQIDKGAIAAIDIGIEGTRRSDGLIPEKLKSRLLQCAKNLEEVPEDKKDWHPGSNNQVLDLIHPSLFPFVAGRTRVTEEEAVPPMEHITAGKVLEVAPAPKSSALDSSFYSKKYQWLPTDFTVSPEGKVKAKSYINNLHPGEHKDMYPVLEEILEKLLPMFEETLSEIEDFPDTRQNLWVDEEKWYEPDPEFEPEEEDEADGGESSKESKVYVNEDEYYRTRLPLPVNIPEFYPRLERPIYDLKSTGKPLQFIVKLANIELSPDSPEYEGGAWHVEGMANENIVATGIYYYHCENITESRLDFRIQTQEPHHPRSDDRGTLHLYGLTNYGPLVQYMDGIITKEGRCIVFPNILQHQVQSFKLLDPTKPGSRKILAFFLVNPEEPVLSTTFVPPQQRAWDSRAFVEEARQRLPPEMLREVDRMVDWPMDLKEAREHREELMAERRSFVKTVNEKIVVTE</sequence>
<dbReference type="Pfam" id="PF14033">
    <property type="entry name" value="DUF4246"/>
    <property type="match status" value="1"/>
</dbReference>